<dbReference type="RefSeq" id="WP_073612625.1">
    <property type="nucleotide sequence ID" value="NZ_FRFE01000004.1"/>
</dbReference>
<protein>
    <recommendedName>
        <fullName evidence="4">Methyl-accepting chemotaxis protein</fullName>
    </recommendedName>
</protein>
<keyword evidence="1" id="KW-0472">Membrane</keyword>
<accession>A0A1M7Y2A7</accession>
<gene>
    <name evidence="2" type="ORF">SAMN02745220_01295</name>
</gene>
<dbReference type="AlphaFoldDB" id="A0A1M7Y2A7"/>
<keyword evidence="3" id="KW-1185">Reference proteome</keyword>
<evidence type="ECO:0008006" key="4">
    <source>
        <dbReference type="Google" id="ProtNLM"/>
    </source>
</evidence>
<evidence type="ECO:0000313" key="3">
    <source>
        <dbReference type="Proteomes" id="UP000184603"/>
    </source>
</evidence>
<dbReference type="STRING" id="1121416.SAMN02745220_01295"/>
<evidence type="ECO:0000313" key="2">
    <source>
        <dbReference type="EMBL" id="SHO46014.1"/>
    </source>
</evidence>
<dbReference type="Proteomes" id="UP000184603">
    <property type="component" value="Unassembled WGS sequence"/>
</dbReference>
<sequence length="228" mass="25217">MLKKMTLKGKLLAIFIVVSLIPLGVVTFISVKKASNSLQSEVISKLTAIQEAKRNHLQYYFERVYAAVGIIKNDPYLYGSMQAFTEAFESAGKTVNDTAWQTLVEFKEPPILSTVEKYGFYDLLMISPGGYIVYSTKKGKDLGMNIPESELKDSSLGLAFQKIKDNSEGILFADFGGYPTAADEQAAFMIVSIVNRLNAVLGYVAIRIPVDTLELCSKVVFEGELKKK</sequence>
<reference evidence="2 3" key="1">
    <citation type="submission" date="2016-12" db="EMBL/GenBank/DDBJ databases">
        <authorList>
            <person name="Song W.-J."/>
            <person name="Kurnit D.M."/>
        </authorList>
    </citation>
    <scope>NUCLEOTIDE SEQUENCE [LARGE SCALE GENOMIC DNA]</scope>
    <source>
        <strain evidence="2 3">DSM 18488</strain>
    </source>
</reference>
<dbReference type="EMBL" id="FRFE01000004">
    <property type="protein sequence ID" value="SHO46014.1"/>
    <property type="molecule type" value="Genomic_DNA"/>
</dbReference>
<feature type="transmembrane region" description="Helical" evidence="1">
    <location>
        <begin position="12"/>
        <end position="31"/>
    </location>
</feature>
<keyword evidence="1" id="KW-1133">Transmembrane helix</keyword>
<keyword evidence="1" id="KW-0812">Transmembrane</keyword>
<organism evidence="2 3">
    <name type="scientific">Desulfopila aestuarii DSM 18488</name>
    <dbReference type="NCBI Taxonomy" id="1121416"/>
    <lineage>
        <taxon>Bacteria</taxon>
        <taxon>Pseudomonadati</taxon>
        <taxon>Thermodesulfobacteriota</taxon>
        <taxon>Desulfobulbia</taxon>
        <taxon>Desulfobulbales</taxon>
        <taxon>Desulfocapsaceae</taxon>
        <taxon>Desulfopila</taxon>
    </lineage>
</organism>
<dbReference type="OrthoDB" id="9776024at2"/>
<evidence type="ECO:0000256" key="1">
    <source>
        <dbReference type="SAM" id="Phobius"/>
    </source>
</evidence>
<proteinExistence type="predicted"/>
<name>A0A1M7Y2A7_9BACT</name>